<reference evidence="1" key="1">
    <citation type="submission" date="2021-03" db="EMBL/GenBank/DDBJ databases">
        <authorList>
            <person name="Bekaert M."/>
        </authorList>
    </citation>
    <scope>NUCLEOTIDE SEQUENCE</scope>
</reference>
<name>A0A8S3QFE2_MYTED</name>
<organism evidence="1 2">
    <name type="scientific">Mytilus edulis</name>
    <name type="common">Blue mussel</name>
    <dbReference type="NCBI Taxonomy" id="6550"/>
    <lineage>
        <taxon>Eukaryota</taxon>
        <taxon>Metazoa</taxon>
        <taxon>Spiralia</taxon>
        <taxon>Lophotrochozoa</taxon>
        <taxon>Mollusca</taxon>
        <taxon>Bivalvia</taxon>
        <taxon>Autobranchia</taxon>
        <taxon>Pteriomorphia</taxon>
        <taxon>Mytilida</taxon>
        <taxon>Mytiloidea</taxon>
        <taxon>Mytilidae</taxon>
        <taxon>Mytilinae</taxon>
        <taxon>Mytilus</taxon>
    </lineage>
</organism>
<dbReference type="AlphaFoldDB" id="A0A8S3QFE2"/>
<evidence type="ECO:0000313" key="1">
    <source>
        <dbReference type="EMBL" id="CAG2193361.1"/>
    </source>
</evidence>
<comment type="caution">
    <text evidence="1">The sequence shown here is derived from an EMBL/GenBank/DDBJ whole genome shotgun (WGS) entry which is preliminary data.</text>
</comment>
<evidence type="ECO:0000313" key="2">
    <source>
        <dbReference type="Proteomes" id="UP000683360"/>
    </source>
</evidence>
<gene>
    <name evidence="1" type="ORF">MEDL_8269</name>
</gene>
<dbReference type="Proteomes" id="UP000683360">
    <property type="component" value="Unassembled WGS sequence"/>
</dbReference>
<sequence length="233" mass="26442">MWVVNEILFKIEKVEVEITIQGNGFSAVGEVKDDNQDDKRCFIKSNTKVICKSPKYIESDFQRRKRSPGQPFFVSFDNYVVSIIMFYVDDPVFEKLPDQTLGKDFSIVIKVEVGSIKLNVGRIHYPTSDTANHESVLYGVIGCLPDRSENMRLGDDGIEQIELTEAENSEVILDEASASGTRINNYEDLGQRSSNNPYCQIQQASAEYQMQDMTGLDNRTRDLSPTEYINLQV</sequence>
<protein>
    <submittedName>
        <fullName evidence="1">Uncharacterized protein</fullName>
    </submittedName>
</protein>
<keyword evidence="2" id="KW-1185">Reference proteome</keyword>
<proteinExistence type="predicted"/>
<dbReference type="EMBL" id="CAJPWZ010000459">
    <property type="protein sequence ID" value="CAG2193361.1"/>
    <property type="molecule type" value="Genomic_DNA"/>
</dbReference>
<accession>A0A8S3QFE2</accession>